<organism evidence="2 3">
    <name type="scientific">Kitasatospora paranensis</name>
    <dbReference type="NCBI Taxonomy" id="258053"/>
    <lineage>
        <taxon>Bacteria</taxon>
        <taxon>Bacillati</taxon>
        <taxon>Actinomycetota</taxon>
        <taxon>Actinomycetes</taxon>
        <taxon>Kitasatosporales</taxon>
        <taxon>Streptomycetaceae</taxon>
        <taxon>Kitasatospora</taxon>
    </lineage>
</organism>
<feature type="compositionally biased region" description="Acidic residues" evidence="1">
    <location>
        <begin position="1"/>
        <end position="18"/>
    </location>
</feature>
<dbReference type="Proteomes" id="UP001596435">
    <property type="component" value="Unassembled WGS sequence"/>
</dbReference>
<feature type="region of interest" description="Disordered" evidence="1">
    <location>
        <begin position="1"/>
        <end position="48"/>
    </location>
</feature>
<evidence type="ECO:0000313" key="2">
    <source>
        <dbReference type="EMBL" id="MFC7183861.1"/>
    </source>
</evidence>
<sequence length="48" mass="5223">MIENPFDDEIGAEPEETEGVSAGEPAAIRIRRLDKKETTGDFSNSQGN</sequence>
<protein>
    <submittedName>
        <fullName evidence="2">Uncharacterized protein</fullName>
    </submittedName>
</protein>
<dbReference type="EMBL" id="JBHTAJ010000080">
    <property type="protein sequence ID" value="MFC7183861.1"/>
    <property type="molecule type" value="Genomic_DNA"/>
</dbReference>
<comment type="caution">
    <text evidence="2">The sequence shown here is derived from an EMBL/GenBank/DDBJ whole genome shotgun (WGS) entry which is preliminary data.</text>
</comment>
<evidence type="ECO:0000313" key="3">
    <source>
        <dbReference type="Proteomes" id="UP001596435"/>
    </source>
</evidence>
<evidence type="ECO:0000256" key="1">
    <source>
        <dbReference type="SAM" id="MobiDB-lite"/>
    </source>
</evidence>
<keyword evidence="3" id="KW-1185">Reference proteome</keyword>
<gene>
    <name evidence="2" type="ORF">ACFQMG_30375</name>
</gene>
<accession>A0ABW2G2W8</accession>
<name>A0ABW2G2W8_9ACTN</name>
<proteinExistence type="predicted"/>
<reference evidence="3" key="1">
    <citation type="journal article" date="2019" name="Int. J. Syst. Evol. Microbiol.">
        <title>The Global Catalogue of Microorganisms (GCM) 10K type strain sequencing project: providing services to taxonomists for standard genome sequencing and annotation.</title>
        <authorList>
            <consortium name="The Broad Institute Genomics Platform"/>
            <consortium name="The Broad Institute Genome Sequencing Center for Infectious Disease"/>
            <person name="Wu L."/>
            <person name="Ma J."/>
        </authorList>
    </citation>
    <scope>NUCLEOTIDE SEQUENCE [LARGE SCALE GENOMIC DNA]</scope>
    <source>
        <strain evidence="3">CGMCC 1.12859</strain>
    </source>
</reference>
<dbReference type="RefSeq" id="WP_345708162.1">
    <property type="nucleotide sequence ID" value="NZ_BAABKV010000001.1"/>
</dbReference>